<keyword evidence="2" id="KW-0862">Zinc</keyword>
<evidence type="ECO:0000256" key="2">
    <source>
        <dbReference type="ARBA" id="ARBA00022833"/>
    </source>
</evidence>
<proteinExistence type="predicted"/>
<dbReference type="InterPro" id="IPR013083">
    <property type="entry name" value="Znf_RING/FYVE/PHD"/>
</dbReference>
<reference evidence="7 8" key="1">
    <citation type="submission" date="2025-04" db="UniProtKB">
        <authorList>
            <consortium name="RefSeq"/>
        </authorList>
    </citation>
    <scope>IDENTIFICATION</scope>
</reference>
<accession>A0A9W2ZCE7</accession>
<dbReference type="OrthoDB" id="6161660at2759"/>
<dbReference type="Gene3D" id="3.30.40.10">
    <property type="entry name" value="Zinc/RING finger domain, C3HC4 (zinc finger)"/>
    <property type="match status" value="1"/>
</dbReference>
<organism evidence="6 8">
    <name type="scientific">Biomphalaria glabrata</name>
    <name type="common">Bloodfluke planorb</name>
    <name type="synonym">Freshwater snail</name>
    <dbReference type="NCBI Taxonomy" id="6526"/>
    <lineage>
        <taxon>Eukaryota</taxon>
        <taxon>Metazoa</taxon>
        <taxon>Spiralia</taxon>
        <taxon>Lophotrochozoa</taxon>
        <taxon>Mollusca</taxon>
        <taxon>Gastropoda</taxon>
        <taxon>Heterobranchia</taxon>
        <taxon>Euthyneura</taxon>
        <taxon>Panpulmonata</taxon>
        <taxon>Hygrophila</taxon>
        <taxon>Lymnaeoidea</taxon>
        <taxon>Planorbidae</taxon>
        <taxon>Biomphalaria</taxon>
    </lineage>
</organism>
<feature type="domain" description="RING-type" evidence="5">
    <location>
        <begin position="328"/>
        <end position="363"/>
    </location>
</feature>
<evidence type="ECO:0000259" key="5">
    <source>
        <dbReference type="PROSITE" id="PS50089"/>
    </source>
</evidence>
<evidence type="ECO:0000313" key="7">
    <source>
        <dbReference type="RefSeq" id="XP_055872569.1"/>
    </source>
</evidence>
<evidence type="ECO:0000313" key="8">
    <source>
        <dbReference type="RefSeq" id="XP_055872570.1"/>
    </source>
</evidence>
<dbReference type="Pfam" id="PF13920">
    <property type="entry name" value="zf-C3HC4_3"/>
    <property type="match status" value="1"/>
</dbReference>
<evidence type="ECO:0000313" key="6">
    <source>
        <dbReference type="Proteomes" id="UP001165740"/>
    </source>
</evidence>
<dbReference type="Proteomes" id="UP001165740">
    <property type="component" value="Chromosome 18"/>
</dbReference>
<dbReference type="PROSITE" id="PS50089">
    <property type="entry name" value="ZF_RING_2"/>
    <property type="match status" value="1"/>
</dbReference>
<keyword evidence="6" id="KW-1185">Reference proteome</keyword>
<keyword evidence="1 3" id="KW-0863">Zinc-finger</keyword>
<sequence>MDHRSPLNNVCNTLRPIPISKKARQNGSHAMTTSEPLLYTIVARVGKSKGKSFVLKEDLINDNIGGIEMNNFESSLLGRLTILVKHRSYIRIYVSHRIAIKSIQETEKTHVLVIIDCANSLVERNVKVNATNLYQEYSDVSGNVSETFWSYLHRQFPESELDLPEPSLDDHVDSIALPSPSEAPATPAAHTMLNFISAETSSSQADGTLSSQRTSASGSVGALTQNDQQDINVNVSLATAIVAEDVTDNVSLPASRPFPLESTLNFGVKQDESLLGATASEDSLRPVFKEREGEQQEDRSHAVDARHVKECLWAVQHENKILETYKQCVLCKKNARDITFLPCGHFITCRVCAGPIFTCTLCNRAILATIDTYLS</sequence>
<keyword evidence="1 3" id="KW-0479">Metal-binding</keyword>
<dbReference type="GO" id="GO:0008270">
    <property type="term" value="F:zinc ion binding"/>
    <property type="evidence" value="ECO:0007669"/>
    <property type="project" value="UniProtKB-KW"/>
</dbReference>
<name>A0A9W2ZCE7_BIOGL</name>
<protein>
    <submittedName>
        <fullName evidence="7 8">Uncharacterized protein LOC106069250 isoform X1</fullName>
    </submittedName>
</protein>
<feature type="region of interest" description="Disordered" evidence="4">
    <location>
        <begin position="204"/>
        <end position="223"/>
    </location>
</feature>
<dbReference type="RefSeq" id="XP_055872570.1">
    <property type="nucleotide sequence ID" value="XM_056016595.1"/>
</dbReference>
<dbReference type="InterPro" id="IPR001841">
    <property type="entry name" value="Znf_RING"/>
</dbReference>
<dbReference type="AlphaFoldDB" id="A0A9W2ZCE7"/>
<evidence type="ECO:0000256" key="3">
    <source>
        <dbReference type="PROSITE-ProRule" id="PRU00175"/>
    </source>
</evidence>
<evidence type="ECO:0000256" key="4">
    <source>
        <dbReference type="SAM" id="MobiDB-lite"/>
    </source>
</evidence>
<dbReference type="RefSeq" id="XP_055872569.1">
    <property type="nucleotide sequence ID" value="XM_056016594.1"/>
</dbReference>
<evidence type="ECO:0000256" key="1">
    <source>
        <dbReference type="ARBA" id="ARBA00022771"/>
    </source>
</evidence>
<gene>
    <name evidence="7 8" type="primary">LOC106069250</name>
</gene>
<dbReference type="GeneID" id="106069250"/>